<dbReference type="Pfam" id="PF17482">
    <property type="entry name" value="Phage_sheath_1C"/>
    <property type="match status" value="1"/>
</dbReference>
<evidence type="ECO:0000313" key="6">
    <source>
        <dbReference type="Proteomes" id="UP000028547"/>
    </source>
</evidence>
<dbReference type="EMBL" id="JPMI01000017">
    <property type="protein sequence ID" value="KFA94336.1"/>
    <property type="molecule type" value="Genomic_DNA"/>
</dbReference>
<organism evidence="5 6">
    <name type="scientific">Archangium violaceum Cb vi76</name>
    <dbReference type="NCBI Taxonomy" id="1406225"/>
    <lineage>
        <taxon>Bacteria</taxon>
        <taxon>Pseudomonadati</taxon>
        <taxon>Myxococcota</taxon>
        <taxon>Myxococcia</taxon>
        <taxon>Myxococcales</taxon>
        <taxon>Cystobacterineae</taxon>
        <taxon>Archangiaceae</taxon>
        <taxon>Archangium</taxon>
    </lineage>
</organism>
<accession>A0A084T0V1</accession>
<evidence type="ECO:0000313" key="5">
    <source>
        <dbReference type="EMBL" id="KFA94336.1"/>
    </source>
</evidence>
<comment type="caution">
    <text evidence="5">The sequence shown here is derived from an EMBL/GenBank/DDBJ whole genome shotgun (WGS) entry which is preliminary data.</text>
</comment>
<feature type="region of interest" description="Disordered" evidence="2">
    <location>
        <begin position="115"/>
        <end position="142"/>
    </location>
</feature>
<sequence>MPEYLAPGVFVEETSFRSKSIEGVSTTTTGFIGPTRYGPVELENELITSLGEFERTYGNRQQLVFDETGERHNYLWHAVRAFFEEGGKRLYISRVFRPTKEASYTGFNLEETVNAGEKTGYPDGHSRTSLSLNPENTEETEPRPSLLFAARYPGASGNMGVRITLRVGQNILSYDGNKVLGVGALQNRDVVLINKVWEEKGERKTSDFEFDLAQKDASGEWTFTFNATVDNKPVKAERSLSSLDVSQGKKSEVHVITATVSLLPTRDSDSSLVWNGLALDPEHNNAGAADSLTARFKHEKRTPSLNREIPLIIHPLNVTDGLDLLKLLRTQIPAGALAGETKTVGDYLTDFQSSDPQRSVDILLERGHDGTLPTEDEYKGWDVPSTTRKTGLKQFEDLEDISIVAAPGSTLNYETGPGPSVVSSLISHCERMRYRIAVLDSGNNQTLQQVREMRAKFDSSHAALYYPWIKVMDPVTRQPIVLPPSGFVAGIYARNDVRRAVYKAPANEVVTTALGFESILNTAQQEALNPEGINAFRFFEGRGLRLWGARTISSDPEWKYVNLRRYFAYLERSIDKGTQWAVFEPNGPQLWANVRRSIEDFLFNEWQSGALLGDRPDAAYFVKCDRSTMTQNDLDNGRLICLVGVAPLRPAEFVIIRIGQWTGDRK</sequence>
<proteinExistence type="inferred from homology"/>
<dbReference type="InterPro" id="IPR035089">
    <property type="entry name" value="Phage_sheath_subtilisin"/>
</dbReference>
<dbReference type="InterPro" id="IPR052042">
    <property type="entry name" value="Tail_sheath_structural"/>
</dbReference>
<evidence type="ECO:0000259" key="3">
    <source>
        <dbReference type="Pfam" id="PF04984"/>
    </source>
</evidence>
<reference evidence="5 6" key="1">
    <citation type="submission" date="2014-07" db="EMBL/GenBank/DDBJ databases">
        <title>Draft Genome Sequence of Gephyronic Acid Producer, Cystobacter violaceus Strain Cb vi76.</title>
        <authorList>
            <person name="Stevens D.C."/>
            <person name="Young J."/>
            <person name="Carmichael R."/>
            <person name="Tan J."/>
            <person name="Taylor R.E."/>
        </authorList>
    </citation>
    <scope>NUCLEOTIDE SEQUENCE [LARGE SCALE GENOMIC DNA]</scope>
    <source>
        <strain evidence="5 6">Cb vi76</strain>
    </source>
</reference>
<evidence type="ECO:0000256" key="1">
    <source>
        <dbReference type="ARBA" id="ARBA00008005"/>
    </source>
</evidence>
<feature type="domain" description="Tail sheath protein C-terminal" evidence="4">
    <location>
        <begin position="553"/>
        <end position="658"/>
    </location>
</feature>
<dbReference type="PANTHER" id="PTHR35861">
    <property type="match status" value="1"/>
</dbReference>
<dbReference type="InterPro" id="IPR020287">
    <property type="entry name" value="Tail_sheath_C"/>
</dbReference>
<feature type="domain" description="Tail sheath protein subtilisin-like" evidence="3">
    <location>
        <begin position="400"/>
        <end position="551"/>
    </location>
</feature>
<dbReference type="PANTHER" id="PTHR35861:SF1">
    <property type="entry name" value="PHAGE TAIL SHEATH PROTEIN"/>
    <property type="match status" value="1"/>
</dbReference>
<evidence type="ECO:0000256" key="2">
    <source>
        <dbReference type="SAM" id="MobiDB-lite"/>
    </source>
</evidence>
<dbReference type="AlphaFoldDB" id="A0A084T0V1"/>
<dbReference type="RefSeq" id="WP_043389765.1">
    <property type="nucleotide sequence ID" value="NZ_JPMI01000017.1"/>
</dbReference>
<dbReference type="Pfam" id="PF04984">
    <property type="entry name" value="Phage_sheath_1"/>
    <property type="match status" value="1"/>
</dbReference>
<comment type="similarity">
    <text evidence="1">Belongs to the myoviridae tail sheath protein family.</text>
</comment>
<evidence type="ECO:0000259" key="4">
    <source>
        <dbReference type="Pfam" id="PF17482"/>
    </source>
</evidence>
<gene>
    <name evidence="5" type="ORF">Q664_03315</name>
</gene>
<dbReference type="Proteomes" id="UP000028547">
    <property type="component" value="Unassembled WGS sequence"/>
</dbReference>
<protein>
    <submittedName>
        <fullName evidence="5">Tail protein</fullName>
    </submittedName>
</protein>
<name>A0A084T0V1_9BACT</name>
<dbReference type="Gene3D" id="3.40.50.11780">
    <property type="match status" value="2"/>
</dbReference>